<dbReference type="EMBL" id="JABSTQ010002039">
    <property type="protein sequence ID" value="KAG0444419.1"/>
    <property type="molecule type" value="Genomic_DNA"/>
</dbReference>
<reference evidence="1 2" key="1">
    <citation type="journal article" date="2020" name="Cell">
        <title>Large-Scale Comparative Analyses of Tick Genomes Elucidate Their Genetic Diversity and Vector Capacities.</title>
        <authorList>
            <consortium name="Tick Genome and Microbiome Consortium (TIGMIC)"/>
            <person name="Jia N."/>
            <person name="Wang J."/>
            <person name="Shi W."/>
            <person name="Du L."/>
            <person name="Sun Y."/>
            <person name="Zhan W."/>
            <person name="Jiang J.F."/>
            <person name="Wang Q."/>
            <person name="Zhang B."/>
            <person name="Ji P."/>
            <person name="Bell-Sakyi L."/>
            <person name="Cui X.M."/>
            <person name="Yuan T.T."/>
            <person name="Jiang B.G."/>
            <person name="Yang W.F."/>
            <person name="Lam T.T."/>
            <person name="Chang Q.C."/>
            <person name="Ding S.J."/>
            <person name="Wang X.J."/>
            <person name="Zhu J.G."/>
            <person name="Ruan X.D."/>
            <person name="Zhao L."/>
            <person name="Wei J.T."/>
            <person name="Ye R.Z."/>
            <person name="Que T.C."/>
            <person name="Du C.H."/>
            <person name="Zhou Y.H."/>
            <person name="Cheng J.X."/>
            <person name="Dai P.F."/>
            <person name="Guo W.B."/>
            <person name="Han X.H."/>
            <person name="Huang E.J."/>
            <person name="Li L.F."/>
            <person name="Wei W."/>
            <person name="Gao Y.C."/>
            <person name="Liu J.Z."/>
            <person name="Shao H.Z."/>
            <person name="Wang X."/>
            <person name="Wang C.C."/>
            <person name="Yang T.C."/>
            <person name="Huo Q.B."/>
            <person name="Li W."/>
            <person name="Chen H.Y."/>
            <person name="Chen S.E."/>
            <person name="Zhou L.G."/>
            <person name="Ni X.B."/>
            <person name="Tian J.H."/>
            <person name="Sheng Y."/>
            <person name="Liu T."/>
            <person name="Pan Y.S."/>
            <person name="Xia L.Y."/>
            <person name="Li J."/>
            <person name="Zhao F."/>
            <person name="Cao W.C."/>
        </authorList>
    </citation>
    <scope>NUCLEOTIDE SEQUENCE [LARGE SCALE GENOMIC DNA]</scope>
    <source>
        <strain evidence="1">Iper-2018</strain>
    </source>
</reference>
<evidence type="ECO:0000313" key="2">
    <source>
        <dbReference type="Proteomes" id="UP000805193"/>
    </source>
</evidence>
<evidence type="ECO:0000313" key="1">
    <source>
        <dbReference type="EMBL" id="KAG0444419.1"/>
    </source>
</evidence>
<comment type="caution">
    <text evidence="1">The sequence shown here is derived from an EMBL/GenBank/DDBJ whole genome shotgun (WGS) entry which is preliminary data.</text>
</comment>
<proteinExistence type="predicted"/>
<dbReference type="Proteomes" id="UP000805193">
    <property type="component" value="Unassembled WGS sequence"/>
</dbReference>
<keyword evidence="2" id="KW-1185">Reference proteome</keyword>
<protein>
    <submittedName>
        <fullName evidence="1">Uncharacterized protein</fullName>
    </submittedName>
</protein>
<gene>
    <name evidence="1" type="ORF">HPB47_013813</name>
</gene>
<sequence>MLSQIFRGTDTFNPQHEPSQILDLDVNGLYSSTMREALPVSDFEWMTKGEIACLNIGAVPDDAPTGYILECHGYEHKATVCTRRQRFKQCGEAHLNSEQCREKYCLNCRTAELPDTRPWKSDASPERKGTNDYAREPLPAEWWRHHREKDLQVE</sequence>
<name>A0AC60QXS7_IXOPE</name>
<organism evidence="1 2">
    <name type="scientific">Ixodes persulcatus</name>
    <name type="common">Taiga tick</name>
    <dbReference type="NCBI Taxonomy" id="34615"/>
    <lineage>
        <taxon>Eukaryota</taxon>
        <taxon>Metazoa</taxon>
        <taxon>Ecdysozoa</taxon>
        <taxon>Arthropoda</taxon>
        <taxon>Chelicerata</taxon>
        <taxon>Arachnida</taxon>
        <taxon>Acari</taxon>
        <taxon>Parasitiformes</taxon>
        <taxon>Ixodida</taxon>
        <taxon>Ixodoidea</taxon>
        <taxon>Ixodidae</taxon>
        <taxon>Ixodinae</taxon>
        <taxon>Ixodes</taxon>
    </lineage>
</organism>
<accession>A0AC60QXS7</accession>